<gene>
    <name evidence="1" type="ORF">ABH943_002891</name>
</gene>
<keyword evidence="2" id="KW-1185">Reference proteome</keyword>
<reference evidence="1 2" key="2">
    <citation type="submission" date="2024-11" db="EMBL/GenBank/DDBJ databases">
        <title>Using genomics to understand microbial adaptation to soil warming.</title>
        <authorList>
            <person name="Deangelis K.M. PhD."/>
        </authorList>
    </citation>
    <scope>NUCLEOTIDE SEQUENCE [LARGE SCALE GENOMIC DNA]</scope>
    <source>
        <strain evidence="1 2">GAS97</strain>
    </source>
</reference>
<sequence>MSDLISSATELPMIGTKELAALLKTRPQSIYKRLTVTGTYWGLEPVRLPNKRLLWPADAVSRLASEARA</sequence>
<evidence type="ECO:0000313" key="2">
    <source>
        <dbReference type="Proteomes" id="UP001620514"/>
    </source>
</evidence>
<evidence type="ECO:0000313" key="1">
    <source>
        <dbReference type="EMBL" id="MFK4442875.1"/>
    </source>
</evidence>
<reference evidence="1 2" key="1">
    <citation type="submission" date="2024-10" db="EMBL/GenBank/DDBJ databases">
        <authorList>
            <person name="Deangelis K."/>
            <person name="Huntemann M."/>
            <person name="Clum A."/>
            <person name="Wang J."/>
            <person name="Palaniappan K."/>
            <person name="Ritter S."/>
            <person name="Chen I.-M."/>
            <person name="Stamatis D."/>
            <person name="Reddy T."/>
            <person name="O'Malley R."/>
            <person name="Daum C."/>
            <person name="Ng V."/>
            <person name="Ivanova N."/>
            <person name="Kyrpides N."/>
            <person name="Woyke T."/>
        </authorList>
    </citation>
    <scope>NUCLEOTIDE SEQUENCE [LARGE SCALE GENOMIC DNA]</scope>
    <source>
        <strain evidence="1 2">GAS97</strain>
    </source>
</reference>
<name>A0ABW8MGR0_9BURK</name>
<accession>A0ABW8MGR0</accession>
<proteinExistence type="predicted"/>
<protein>
    <recommendedName>
        <fullName evidence="3">DNA-binding protein</fullName>
    </recommendedName>
</protein>
<organism evidence="1 2">
    <name type="scientific">Caballeronia udeis</name>
    <dbReference type="NCBI Taxonomy" id="1232866"/>
    <lineage>
        <taxon>Bacteria</taxon>
        <taxon>Pseudomonadati</taxon>
        <taxon>Pseudomonadota</taxon>
        <taxon>Betaproteobacteria</taxon>
        <taxon>Burkholderiales</taxon>
        <taxon>Burkholderiaceae</taxon>
        <taxon>Caballeronia</taxon>
    </lineage>
</organism>
<dbReference type="RefSeq" id="WP_404607267.1">
    <property type="nucleotide sequence ID" value="NZ_JBIYDN010000007.1"/>
</dbReference>
<evidence type="ECO:0008006" key="3">
    <source>
        <dbReference type="Google" id="ProtNLM"/>
    </source>
</evidence>
<dbReference type="EMBL" id="JBIYDN010000007">
    <property type="protein sequence ID" value="MFK4442875.1"/>
    <property type="molecule type" value="Genomic_DNA"/>
</dbReference>
<comment type="caution">
    <text evidence="1">The sequence shown here is derived from an EMBL/GenBank/DDBJ whole genome shotgun (WGS) entry which is preliminary data.</text>
</comment>
<dbReference type="Proteomes" id="UP001620514">
    <property type="component" value="Unassembled WGS sequence"/>
</dbReference>